<dbReference type="PANTHER" id="PTHR12526:SF637">
    <property type="entry name" value="GLYCOSYLTRANSFERASE EPSF-RELATED"/>
    <property type="match status" value="1"/>
</dbReference>
<dbReference type="Proteomes" id="UP001058330">
    <property type="component" value="Chromosome"/>
</dbReference>
<name>A0ABY5RCL1_HALLR</name>
<dbReference type="CDD" id="cd03801">
    <property type="entry name" value="GT4_PimA-like"/>
    <property type="match status" value="1"/>
</dbReference>
<sequence>MSRHLVSLVDAVQVWDSRTHEEFERYVDTDLERVWEIPHGNYVPLYDDASIPTRKDAREALGLSETERVYLYFGVIRPYKQVPELIRTFEKKESDATLLIAGNPVNDALESELVELAAGAQNVSLELAYIPDREVPSYFAAADAVVLPYAHIFNSGSVLLAMSFGRAFVAPSIGCIPSVDSGGNIVYDDLAGALDTLDDTPLAELERVGKRNARVAQEVHDWDAVATKYAEMYDGDSS</sequence>
<organism evidence="1 2">
    <name type="scientific">Haloferax larsenii</name>
    <dbReference type="NCBI Taxonomy" id="302484"/>
    <lineage>
        <taxon>Archaea</taxon>
        <taxon>Methanobacteriati</taxon>
        <taxon>Methanobacteriota</taxon>
        <taxon>Stenosarchaea group</taxon>
        <taxon>Halobacteria</taxon>
        <taxon>Halobacteriales</taxon>
        <taxon>Haloferacaceae</taxon>
        <taxon>Haloferax</taxon>
    </lineage>
</organism>
<protein>
    <submittedName>
        <fullName evidence="1">Glycosyltransferase family 4 protein</fullName>
    </submittedName>
</protein>
<reference evidence="1" key="1">
    <citation type="submission" date="2021-07" db="EMBL/GenBank/DDBJ databases">
        <title>Studies on halocins as antimicrobial molecules from haloarchaea.</title>
        <authorList>
            <person name="Kumar S."/>
            <person name="Khare S.K."/>
        </authorList>
    </citation>
    <scope>NUCLEOTIDE SEQUENCE</scope>
    <source>
        <strain evidence="1">NCIM 5678</strain>
    </source>
</reference>
<dbReference type="PANTHER" id="PTHR12526">
    <property type="entry name" value="GLYCOSYLTRANSFERASE"/>
    <property type="match status" value="1"/>
</dbReference>
<dbReference type="Gene3D" id="3.40.50.2000">
    <property type="entry name" value="Glycogen Phosphorylase B"/>
    <property type="match status" value="1"/>
</dbReference>
<evidence type="ECO:0000313" key="2">
    <source>
        <dbReference type="Proteomes" id="UP001058330"/>
    </source>
</evidence>
<gene>
    <name evidence="1" type="ORF">KU306_12710</name>
</gene>
<evidence type="ECO:0000313" key="1">
    <source>
        <dbReference type="EMBL" id="UVE49765.1"/>
    </source>
</evidence>
<dbReference type="SUPFAM" id="SSF53756">
    <property type="entry name" value="UDP-Glycosyltransferase/glycogen phosphorylase"/>
    <property type="match status" value="1"/>
</dbReference>
<dbReference type="RefSeq" id="WP_258302160.1">
    <property type="nucleotide sequence ID" value="NZ_CP078063.1"/>
</dbReference>
<proteinExistence type="predicted"/>
<dbReference type="GeneID" id="74529782"/>
<keyword evidence="2" id="KW-1185">Reference proteome</keyword>
<dbReference type="EMBL" id="CP078063">
    <property type="protein sequence ID" value="UVE49765.1"/>
    <property type="molecule type" value="Genomic_DNA"/>
</dbReference>
<dbReference type="Pfam" id="PF13692">
    <property type="entry name" value="Glyco_trans_1_4"/>
    <property type="match status" value="1"/>
</dbReference>
<accession>A0ABY5RCL1</accession>